<protein>
    <submittedName>
        <fullName evidence="2">Cytadherence high molecular weight protein 2</fullName>
    </submittedName>
</protein>
<comment type="caution">
    <text evidence="2">The sequence shown here is derived from an EMBL/GenBank/DDBJ whole genome shotgun (WGS) entry which is preliminary data.</text>
</comment>
<name>A0ABS5K3N5_9MOLU</name>
<proteinExistence type="predicted"/>
<keyword evidence="1" id="KW-0175">Coiled coil</keyword>
<evidence type="ECO:0000313" key="2">
    <source>
        <dbReference type="EMBL" id="MBS2126389.1"/>
    </source>
</evidence>
<feature type="coiled-coil region" evidence="1">
    <location>
        <begin position="39"/>
        <end position="102"/>
    </location>
</feature>
<keyword evidence="3" id="KW-1185">Reference proteome</keyword>
<dbReference type="EMBL" id="JAGVRH010000004">
    <property type="protein sequence ID" value="MBS2126389.1"/>
    <property type="molecule type" value="Genomic_DNA"/>
</dbReference>
<organism evidence="2 3">
    <name type="scientific">'Fragaria x ananassa' phyllody phytoplasma</name>
    <dbReference type="NCBI Taxonomy" id="2358428"/>
    <lineage>
        <taxon>Bacteria</taxon>
        <taxon>Bacillati</taxon>
        <taxon>Mycoplasmatota</taxon>
        <taxon>Mollicutes</taxon>
        <taxon>Acholeplasmatales</taxon>
        <taxon>Acholeplasmataceae</taxon>
        <taxon>Candidatus Phytoplasma</taxon>
        <taxon>16SrXIII (Mexican periwinkle virescence group)</taxon>
    </lineage>
</organism>
<sequence length="1033" mass="127263">MYYNKLLSLFQRSTKKMFFCYPFLQKLKETLAKLRKIDINEFSNNNNVFISDLAKLQNEYEFHKKELKIKYQKKILEIYQKIEKLENKRKNILKQKNLQNHKNQDFFTQEIKNHKIKDNDRINYLKSAFQKEIENQKKQNYKKEKHLLTQLNKKKENINYLLLSLENQKKQFEIKNIQNHQVLKQNFYTKDFSLNQKNKELIKQLELALQKLSHKQENNSKKLEVIYNQKQEIYQKNINKTHKIYQHKLNIHDKFYDVIKNNYENDKNKIQTKQQFFFQKIIPIPFLNQPFVEFHLNTKDQKEKNHLFNTKEENELSYLKKMLLWKKKYNYLNQNHQKEINWWHLEKKQQDEIHEKYKKKLNKIHYYQKQKLNYLFSQKINDIQLQIKQILNLHLQESALFDNENNYQKTFFAYRKNALVLKKINNKNQIEYYHNFFHNKNLFEFKNKSIVLQLKLEKIKIYFNYFTQITQLKKEIGFLENEFNVEQLFREDNFIIYQLQETNKKYFFLKEAHLQNIYINYLIKKQVFCGKHHLTKLLNFLKQNQSQNKDKTIILKQLQQEINCLDFAFKNKIFPLEQNILNEINNIVDNHLINSVEKQFDYLSLLNQTKYHYQKEQNLGKIEIITQIIIFYEKQLSFISENIQNKIIQNKSIQKKSIKNIINRFFWNHLPNSLEQIYRQINIQKDKFNKQNHQLKQQQKLIENNYQQKIKKYIQIHNQKINEIKILQQKLLFLWQKLPCDTPKITLDSLSRSQKNHLCKFLKTLQTIIKKTIQDIFLYFYYQEHILQQNNLCSIFEPQNPKIATSKIKEQLDENQSFQFEEFLLKKNPPRDKIINSFIEKTFLAKQKKILHEIEKKKTQKQQELLQKTNSRKQKIELLNENLVNALNDLQKSWENIQKKLQKKLDTLRKDSLLQFKNKEKLFFENTKKTLKKKNHEIYKNFAFKKEKIYKKMNQKDRNYNKKIIQIDNQIKHNQKKISQKIKIPFFKQKFRKMMIQWSLWRQKHQKNKEINIYYRKNKQKIKQQIHFEKNLF</sequence>
<evidence type="ECO:0000256" key="1">
    <source>
        <dbReference type="SAM" id="Coils"/>
    </source>
</evidence>
<gene>
    <name evidence="2" type="ORF">J8J04_01625</name>
</gene>
<feature type="coiled-coil region" evidence="1">
    <location>
        <begin position="678"/>
        <end position="712"/>
    </location>
</feature>
<evidence type="ECO:0000313" key="3">
    <source>
        <dbReference type="Proteomes" id="UP000811481"/>
    </source>
</evidence>
<dbReference type="Proteomes" id="UP000811481">
    <property type="component" value="Unassembled WGS sequence"/>
</dbReference>
<reference evidence="2" key="1">
    <citation type="submission" date="2021-04" db="EMBL/GenBank/DDBJ databases">
        <title>Draft genome sequence of StrPh-CL8, a phytoplasma strain causing strawberry phyllody in Chile.</title>
        <authorList>
            <person name="Cui W."/>
            <person name="Zamorano A."/>
            <person name="Fiore N."/>
        </authorList>
    </citation>
    <scope>NUCLEOTIDE SEQUENCE [LARGE SCALE GENOMIC DNA]</scope>
    <source>
        <strain evidence="2">StrPh-Cl</strain>
    </source>
</reference>
<feature type="coiled-coil region" evidence="1">
    <location>
        <begin position="844"/>
        <end position="911"/>
    </location>
</feature>
<feature type="coiled-coil region" evidence="1">
    <location>
        <begin position="195"/>
        <end position="222"/>
    </location>
</feature>
<accession>A0ABS5K3N5</accession>